<dbReference type="UniPathway" id="UPA00655">
    <property type="reaction ID" value="UER00711"/>
</dbReference>
<accession>A0A6N7IZR7</accession>
<evidence type="ECO:0000256" key="3">
    <source>
        <dbReference type="ARBA" id="ARBA00022679"/>
    </source>
</evidence>
<dbReference type="PROSITE" id="PS50989">
    <property type="entry name" value="COA_CT_CTER"/>
    <property type="match status" value="1"/>
</dbReference>
<dbReference type="EMBL" id="VOGC01000006">
    <property type="protein sequence ID" value="MQN01804.1"/>
    <property type="molecule type" value="Genomic_DNA"/>
</dbReference>
<dbReference type="GO" id="GO:0006633">
    <property type="term" value="P:fatty acid biosynthetic process"/>
    <property type="evidence" value="ECO:0007669"/>
    <property type="project" value="UniProtKB-KW"/>
</dbReference>
<dbReference type="NCBIfam" id="NF041504">
    <property type="entry name" value="AccA_sub"/>
    <property type="match status" value="1"/>
</dbReference>
<keyword evidence="13" id="KW-1185">Reference proteome</keyword>
<comment type="subcellular location">
    <subcellularLocation>
        <location evidence="10">Cytoplasm</location>
    </subcellularLocation>
</comment>
<dbReference type="GO" id="GO:0016743">
    <property type="term" value="F:carboxyl- or carbamoyltransferase activity"/>
    <property type="evidence" value="ECO:0007669"/>
    <property type="project" value="UniProtKB-UniRule"/>
</dbReference>
<dbReference type="GO" id="GO:0009317">
    <property type="term" value="C:acetyl-CoA carboxylase complex"/>
    <property type="evidence" value="ECO:0007669"/>
    <property type="project" value="InterPro"/>
</dbReference>
<comment type="similarity">
    <text evidence="10">Belongs to the AccA family.</text>
</comment>
<comment type="caution">
    <text evidence="12">The sequence shown here is derived from an EMBL/GenBank/DDBJ whole genome shotgun (WGS) entry which is preliminary data.</text>
</comment>
<proteinExistence type="inferred from homology"/>
<dbReference type="AlphaFoldDB" id="A0A6N7IZR7"/>
<keyword evidence="6 10" id="KW-0067">ATP-binding</keyword>
<comment type="function">
    <text evidence="10">Component of the acetyl coenzyme A carboxylase (ACC) complex. First, biotin carboxylase catalyzes the carboxylation of biotin on its carrier protein (BCCP) and then the CO(2) group is transferred by the carboxyltransferase to acetyl-CoA to form malonyl-CoA.</text>
</comment>
<sequence>MVDKIFEQTERIDKKIQDIQSEQKELNVSGKEDKYFENEEKIDHLKKLRSDLLDQCRDLTPEDHVYIARLSNRPHIKDFIGALFTDFFEQRGDHLCDEDEAIYGGIALFHKIPVTVLGHRKGRTVEENVACRFGMPSPEGYRKAMRMFKEAEKFNRPIITFIDTPGAYPGMEAEAHGQGEAIARSLAMMSHLKVPVISVVTGEGNSGGALALSVANRILMLKYAVYSVLSPEGFCSILFKDTSKKTEACSLMHLTADELYQNKMADEIIDEPLGGASFDPVTVYDELDRAIYRNLKELQKMSPSQLLADRHRKFRRI</sequence>
<keyword evidence="7 10" id="KW-0443">Lipid metabolism</keyword>
<keyword evidence="12" id="KW-0436">Ligase</keyword>
<dbReference type="HAMAP" id="MF_00823">
    <property type="entry name" value="AcetylCoA_CT_alpha"/>
    <property type="match status" value="1"/>
</dbReference>
<evidence type="ECO:0000256" key="1">
    <source>
        <dbReference type="ARBA" id="ARBA00004956"/>
    </source>
</evidence>
<comment type="pathway">
    <text evidence="1 10">Lipid metabolism; malonyl-CoA biosynthesis; malonyl-CoA from acetyl-CoA: step 1/1.</text>
</comment>
<evidence type="ECO:0000256" key="7">
    <source>
        <dbReference type="ARBA" id="ARBA00023098"/>
    </source>
</evidence>
<dbReference type="SUPFAM" id="SSF52096">
    <property type="entry name" value="ClpP/crotonase"/>
    <property type="match status" value="1"/>
</dbReference>
<evidence type="ECO:0000256" key="8">
    <source>
        <dbReference type="ARBA" id="ARBA00023160"/>
    </source>
</evidence>
<reference evidence="12" key="1">
    <citation type="journal article" date="2020" name="Appl. Environ. Microbiol.">
        <title>Medium-Chain Fatty Acid Synthesis by 'Candidatus Weimeria bifida' gen. nov., sp. nov., and 'Candidatus Pseudoramibacter fermentans' sp. nov.</title>
        <authorList>
            <person name="Scarborough M.J."/>
            <person name="Myers K.S."/>
            <person name="Donohue T.J."/>
            <person name="Noguera D.R."/>
        </authorList>
    </citation>
    <scope>NUCLEOTIDE SEQUENCE</scope>
    <source>
        <strain evidence="12">LCO1.1</strain>
    </source>
</reference>
<dbReference type="NCBIfam" id="NF004344">
    <property type="entry name" value="PRK05724.1"/>
    <property type="match status" value="1"/>
</dbReference>
<dbReference type="GO" id="GO:2001295">
    <property type="term" value="P:malonyl-CoA biosynthetic process"/>
    <property type="evidence" value="ECO:0007669"/>
    <property type="project" value="UniProtKB-UniRule"/>
</dbReference>
<organism evidence="12 13">
    <name type="scientific">Candidatus Weimeria bifida</name>
    <dbReference type="NCBI Taxonomy" id="2599074"/>
    <lineage>
        <taxon>Bacteria</taxon>
        <taxon>Bacillati</taxon>
        <taxon>Bacillota</taxon>
        <taxon>Clostridia</taxon>
        <taxon>Lachnospirales</taxon>
        <taxon>Lachnospiraceae</taxon>
        <taxon>Candidatus Weimeria</taxon>
    </lineage>
</organism>
<dbReference type="PANTHER" id="PTHR42853:SF3">
    <property type="entry name" value="ACETYL-COENZYME A CARBOXYLASE CARBOXYL TRANSFERASE SUBUNIT ALPHA, CHLOROPLASTIC"/>
    <property type="match status" value="1"/>
</dbReference>
<evidence type="ECO:0000256" key="2">
    <source>
        <dbReference type="ARBA" id="ARBA00022516"/>
    </source>
</evidence>
<dbReference type="Proteomes" id="UP000460257">
    <property type="component" value="Unassembled WGS sequence"/>
</dbReference>
<keyword evidence="8 10" id="KW-0275">Fatty acid biosynthesis</keyword>
<dbReference type="PANTHER" id="PTHR42853">
    <property type="entry name" value="ACETYL-COENZYME A CARBOXYLASE CARBOXYL TRANSFERASE SUBUNIT ALPHA"/>
    <property type="match status" value="1"/>
</dbReference>
<keyword evidence="10" id="KW-0963">Cytoplasm</keyword>
<name>A0A6N7IZR7_9FIRM</name>
<comment type="catalytic activity">
    <reaction evidence="9 10">
        <text>N(6)-carboxybiotinyl-L-lysyl-[protein] + acetyl-CoA = N(6)-biotinyl-L-lysyl-[protein] + malonyl-CoA</text>
        <dbReference type="Rhea" id="RHEA:54728"/>
        <dbReference type="Rhea" id="RHEA-COMP:10505"/>
        <dbReference type="Rhea" id="RHEA-COMP:10506"/>
        <dbReference type="ChEBI" id="CHEBI:57288"/>
        <dbReference type="ChEBI" id="CHEBI:57384"/>
        <dbReference type="ChEBI" id="CHEBI:83144"/>
        <dbReference type="ChEBI" id="CHEBI:83145"/>
        <dbReference type="EC" id="2.1.3.15"/>
    </reaction>
</comment>
<evidence type="ECO:0000256" key="6">
    <source>
        <dbReference type="ARBA" id="ARBA00022840"/>
    </source>
</evidence>
<evidence type="ECO:0000313" key="13">
    <source>
        <dbReference type="Proteomes" id="UP000460257"/>
    </source>
</evidence>
<dbReference type="NCBIfam" id="TIGR00513">
    <property type="entry name" value="accA"/>
    <property type="match status" value="1"/>
</dbReference>
<dbReference type="InterPro" id="IPR029045">
    <property type="entry name" value="ClpP/crotonase-like_dom_sf"/>
</dbReference>
<evidence type="ECO:0000256" key="9">
    <source>
        <dbReference type="ARBA" id="ARBA00049152"/>
    </source>
</evidence>
<dbReference type="EC" id="2.1.3.15" evidence="10"/>
<protein>
    <recommendedName>
        <fullName evidence="10">Acetyl-coenzyme A carboxylase carboxyl transferase subunit alpha</fullName>
        <shortName evidence="10">ACCase subunit alpha</shortName>
        <shortName evidence="10">Acetyl-CoA carboxylase carboxyltransferase subunit alpha</shortName>
        <ecNumber evidence="10">2.1.3.15</ecNumber>
    </recommendedName>
</protein>
<dbReference type="PRINTS" id="PR01069">
    <property type="entry name" value="ACCCTRFRASEA"/>
</dbReference>
<dbReference type="InterPro" id="IPR011763">
    <property type="entry name" value="COA_CT_C"/>
</dbReference>
<comment type="subunit">
    <text evidence="10">Acetyl-CoA carboxylase is a heterohexamer composed of biotin carboxyl carrier protein (AccB), biotin carboxylase (AccC) and two subunits each of ACCase subunit alpha (AccA) and ACCase subunit beta (AccD).</text>
</comment>
<keyword evidence="2 10" id="KW-0444">Lipid biosynthesis</keyword>
<dbReference type="Gene3D" id="3.90.226.10">
    <property type="entry name" value="2-enoyl-CoA Hydratase, Chain A, domain 1"/>
    <property type="match status" value="1"/>
</dbReference>
<gene>
    <name evidence="10" type="primary">accA</name>
    <name evidence="12" type="ORF">FRC54_07780</name>
</gene>
<dbReference type="Pfam" id="PF03255">
    <property type="entry name" value="ACCA"/>
    <property type="match status" value="1"/>
</dbReference>
<evidence type="ECO:0000256" key="10">
    <source>
        <dbReference type="HAMAP-Rule" id="MF_00823"/>
    </source>
</evidence>
<dbReference type="GO" id="GO:0005524">
    <property type="term" value="F:ATP binding"/>
    <property type="evidence" value="ECO:0007669"/>
    <property type="project" value="UniProtKB-KW"/>
</dbReference>
<evidence type="ECO:0000256" key="4">
    <source>
        <dbReference type="ARBA" id="ARBA00022741"/>
    </source>
</evidence>
<evidence type="ECO:0000259" key="11">
    <source>
        <dbReference type="PROSITE" id="PS50989"/>
    </source>
</evidence>
<evidence type="ECO:0000313" key="12">
    <source>
        <dbReference type="EMBL" id="MQN01804.1"/>
    </source>
</evidence>
<dbReference type="GO" id="GO:0003989">
    <property type="term" value="F:acetyl-CoA carboxylase activity"/>
    <property type="evidence" value="ECO:0007669"/>
    <property type="project" value="InterPro"/>
</dbReference>
<dbReference type="InterPro" id="IPR001095">
    <property type="entry name" value="Acetyl_CoA_COase_a_su"/>
</dbReference>
<evidence type="ECO:0000256" key="5">
    <source>
        <dbReference type="ARBA" id="ARBA00022832"/>
    </source>
</evidence>
<keyword evidence="5 10" id="KW-0276">Fatty acid metabolism</keyword>
<feature type="domain" description="CoA carboxyltransferase C-terminal" evidence="11">
    <location>
        <begin position="49"/>
        <end position="297"/>
    </location>
</feature>
<keyword evidence="4 10" id="KW-0547">Nucleotide-binding</keyword>
<keyword evidence="3 10" id="KW-0808">Transferase</keyword>